<dbReference type="VEuPathDB" id="VectorBase:AEPI008244"/>
<keyword evidence="1" id="KW-1133">Transmembrane helix</keyword>
<dbReference type="Proteomes" id="UP000075885">
    <property type="component" value="Unassembled WGS sequence"/>
</dbReference>
<keyword evidence="1" id="KW-0812">Transmembrane</keyword>
<reference evidence="4" key="2">
    <citation type="submission" date="2020-05" db="UniProtKB">
        <authorList>
            <consortium name="EnsemblMetazoa"/>
        </authorList>
    </citation>
    <scope>IDENTIFICATION</scope>
    <source>
        <strain evidence="4">Epiroticus2</strain>
    </source>
</reference>
<feature type="transmembrane region" description="Helical" evidence="1">
    <location>
        <begin position="206"/>
        <end position="228"/>
    </location>
</feature>
<feature type="transmembrane region" description="Helical" evidence="1">
    <location>
        <begin position="109"/>
        <end position="127"/>
    </location>
</feature>
<keyword evidence="2" id="KW-0732">Signal</keyword>
<feature type="transmembrane region" description="Helical" evidence="1">
    <location>
        <begin position="323"/>
        <end position="345"/>
    </location>
</feature>
<dbReference type="EnsemblMetazoa" id="AEPI008244-RA">
    <property type="protein sequence ID" value="AEPI008244-PA"/>
    <property type="gene ID" value="AEPI008244"/>
</dbReference>
<feature type="transmembrane region" description="Helical" evidence="1">
    <location>
        <begin position="235"/>
        <end position="254"/>
    </location>
</feature>
<sequence>FGEYVFVFIALLLILITCFATWKDGNTDLSDSIIVQHFSMRRNIPRLWTAPKPSTLPFLEGLRALGTLTILIVHSQLPMIRMPVWNTEDLEAQANHAIFPLINSANTHMIQFFFTLGGIVFGVSCLKHIERSPSFRLAYFVDKLLRRLLRLVPAYAFIILYQATWYKRVKQGLLEYKFNDFCSEHWWTNLLFVNNYIHPTEPCLKFSWYLGADLQLFLIGMALLMVVWKYPMMKGFLMNSMIVAALFIPGYIIYATSTESTMTFDMRHALAELRTYDHFLKFYLPSHTNISSYFFGIIAAMCYTRIVKTGSQHQIQPLLKKGLVISLVALFALNGFTTLLPFVNIKKENSIFHAVYGSLLKCSWGCSYSLLFLVLSLQSKSHFLDVLSHNALQLLAKISYCVYIVQYSVIYGLYTNLHIPLIYGSFNMVRQFKSKI</sequence>
<dbReference type="InterPro" id="IPR052728">
    <property type="entry name" value="O2_lipid_transport_reg"/>
</dbReference>
<evidence type="ECO:0000259" key="3">
    <source>
        <dbReference type="Pfam" id="PF01757"/>
    </source>
</evidence>
<evidence type="ECO:0000256" key="2">
    <source>
        <dbReference type="SAM" id="SignalP"/>
    </source>
</evidence>
<dbReference type="AlphaFoldDB" id="A0A182PMS0"/>
<feature type="transmembrane region" description="Helical" evidence="1">
    <location>
        <begin position="351"/>
        <end position="374"/>
    </location>
</feature>
<evidence type="ECO:0000313" key="4">
    <source>
        <dbReference type="EnsemblMetazoa" id="AEPI008244-PA"/>
    </source>
</evidence>
<dbReference type="PANTHER" id="PTHR11161">
    <property type="entry name" value="O-ACYLTRANSFERASE"/>
    <property type="match status" value="1"/>
</dbReference>
<dbReference type="InterPro" id="IPR002656">
    <property type="entry name" value="Acyl_transf_3_dom"/>
</dbReference>
<feature type="signal peptide" evidence="2">
    <location>
        <begin position="1"/>
        <end position="20"/>
    </location>
</feature>
<dbReference type="PANTHER" id="PTHR11161:SF22">
    <property type="entry name" value="ACYLTRANSFERASE 3 DOMAIN-CONTAINING PROTEIN-RELATED"/>
    <property type="match status" value="1"/>
</dbReference>
<reference evidence="5" key="1">
    <citation type="submission" date="2013-03" db="EMBL/GenBank/DDBJ databases">
        <title>The Genome Sequence of Anopheles epiroticus epiroticus2.</title>
        <authorList>
            <consortium name="The Broad Institute Genomics Platform"/>
            <person name="Neafsey D.E."/>
            <person name="Howell P."/>
            <person name="Walker B."/>
            <person name="Young S.K."/>
            <person name="Zeng Q."/>
            <person name="Gargeya S."/>
            <person name="Fitzgerald M."/>
            <person name="Haas B."/>
            <person name="Abouelleil A."/>
            <person name="Allen A.W."/>
            <person name="Alvarado L."/>
            <person name="Arachchi H.M."/>
            <person name="Berlin A.M."/>
            <person name="Chapman S.B."/>
            <person name="Gainer-Dewar J."/>
            <person name="Goldberg J."/>
            <person name="Griggs A."/>
            <person name="Gujja S."/>
            <person name="Hansen M."/>
            <person name="Howarth C."/>
            <person name="Imamovic A."/>
            <person name="Ireland A."/>
            <person name="Larimer J."/>
            <person name="McCowan C."/>
            <person name="Murphy C."/>
            <person name="Pearson M."/>
            <person name="Poon T.W."/>
            <person name="Priest M."/>
            <person name="Roberts A."/>
            <person name="Saif S."/>
            <person name="Shea T."/>
            <person name="Sisk P."/>
            <person name="Sykes S."/>
            <person name="Wortman J."/>
            <person name="Nusbaum C."/>
            <person name="Birren B."/>
        </authorList>
    </citation>
    <scope>NUCLEOTIDE SEQUENCE [LARGE SCALE GENOMIC DNA]</scope>
    <source>
        <strain evidence="5">Epiroticus2</strain>
    </source>
</reference>
<feature type="chain" id="PRO_5008131676" description="Acyltransferase 3 domain-containing protein" evidence="2">
    <location>
        <begin position="21"/>
        <end position="436"/>
    </location>
</feature>
<protein>
    <recommendedName>
        <fullName evidence="3">Acyltransferase 3 domain-containing protein</fullName>
    </recommendedName>
</protein>
<organism evidence="4 5">
    <name type="scientific">Anopheles epiroticus</name>
    <dbReference type="NCBI Taxonomy" id="199890"/>
    <lineage>
        <taxon>Eukaryota</taxon>
        <taxon>Metazoa</taxon>
        <taxon>Ecdysozoa</taxon>
        <taxon>Arthropoda</taxon>
        <taxon>Hexapoda</taxon>
        <taxon>Insecta</taxon>
        <taxon>Pterygota</taxon>
        <taxon>Neoptera</taxon>
        <taxon>Endopterygota</taxon>
        <taxon>Diptera</taxon>
        <taxon>Nematocera</taxon>
        <taxon>Culicoidea</taxon>
        <taxon>Culicidae</taxon>
        <taxon>Anophelinae</taxon>
        <taxon>Anopheles</taxon>
    </lineage>
</organism>
<proteinExistence type="predicted"/>
<dbReference type="Pfam" id="PF01757">
    <property type="entry name" value="Acyl_transf_3"/>
    <property type="match status" value="1"/>
</dbReference>
<feature type="domain" description="Acyltransferase 3" evidence="3">
    <location>
        <begin position="57"/>
        <end position="418"/>
    </location>
</feature>
<evidence type="ECO:0000256" key="1">
    <source>
        <dbReference type="SAM" id="Phobius"/>
    </source>
</evidence>
<feature type="transmembrane region" description="Helical" evidence="1">
    <location>
        <begin position="148"/>
        <end position="166"/>
    </location>
</feature>
<evidence type="ECO:0000313" key="5">
    <source>
        <dbReference type="Proteomes" id="UP000075885"/>
    </source>
</evidence>
<accession>A0A182PMS0</accession>
<dbReference type="GO" id="GO:0016747">
    <property type="term" value="F:acyltransferase activity, transferring groups other than amino-acyl groups"/>
    <property type="evidence" value="ECO:0007669"/>
    <property type="project" value="InterPro"/>
</dbReference>
<keyword evidence="1" id="KW-0472">Membrane</keyword>
<name>A0A182PMS0_9DIPT</name>
<keyword evidence="5" id="KW-1185">Reference proteome</keyword>